<evidence type="ECO:0000256" key="2">
    <source>
        <dbReference type="ARBA" id="ARBA00022801"/>
    </source>
</evidence>
<evidence type="ECO:0000256" key="4">
    <source>
        <dbReference type="ARBA" id="ARBA00022840"/>
    </source>
</evidence>
<dbReference type="GO" id="GO:0003677">
    <property type="term" value="F:DNA binding"/>
    <property type="evidence" value="ECO:0007669"/>
    <property type="project" value="InterPro"/>
</dbReference>
<proteinExistence type="predicted"/>
<dbReference type="PROSITE" id="PS51217">
    <property type="entry name" value="UVRD_HELICASE_CTER"/>
    <property type="match status" value="1"/>
</dbReference>
<evidence type="ECO:0000313" key="12">
    <source>
        <dbReference type="EMBL" id="QGY41402.1"/>
    </source>
</evidence>
<dbReference type="Gene3D" id="3.40.50.300">
    <property type="entry name" value="P-loop containing nucleotide triphosphate hydrolases"/>
    <property type="match status" value="4"/>
</dbReference>
<keyword evidence="4 9" id="KW-0067">ATP-binding</keyword>
<dbReference type="GO" id="GO:0000725">
    <property type="term" value="P:recombinational repair"/>
    <property type="evidence" value="ECO:0007669"/>
    <property type="project" value="TreeGrafter"/>
</dbReference>
<dbReference type="GO" id="GO:0005829">
    <property type="term" value="C:cytosol"/>
    <property type="evidence" value="ECO:0007669"/>
    <property type="project" value="TreeGrafter"/>
</dbReference>
<name>A0A6I6JM85_9BACT</name>
<dbReference type="PANTHER" id="PTHR11070:SF67">
    <property type="entry name" value="DNA 3'-5' HELICASE"/>
    <property type="match status" value="1"/>
</dbReference>
<keyword evidence="5" id="KW-0413">Isomerase</keyword>
<dbReference type="AlphaFoldDB" id="A0A6I6JM85"/>
<comment type="catalytic activity">
    <reaction evidence="6">
        <text>Couples ATP hydrolysis with the unwinding of duplex DNA by translocating in the 3'-5' direction.</text>
        <dbReference type="EC" id="5.6.2.4"/>
    </reaction>
</comment>
<gene>
    <name evidence="12" type="ORF">GM415_15175</name>
</gene>
<dbReference type="InterPro" id="IPR014016">
    <property type="entry name" value="UvrD-like_ATP-bd"/>
</dbReference>
<reference evidence="12 13" key="1">
    <citation type="submission" date="2019-11" db="EMBL/GenBank/DDBJ databases">
        <authorList>
            <person name="Zheng R.K."/>
            <person name="Sun C.M."/>
        </authorList>
    </citation>
    <scope>NUCLEOTIDE SEQUENCE [LARGE SCALE GENOMIC DNA]</scope>
    <source>
        <strain evidence="12 13">SRB007</strain>
    </source>
</reference>
<protein>
    <recommendedName>
        <fullName evidence="7">DNA 3'-5' helicase</fullName>
        <ecNumber evidence="7">5.6.2.4</ecNumber>
    </recommendedName>
</protein>
<comment type="catalytic activity">
    <reaction evidence="8">
        <text>ATP + H2O = ADP + phosphate + H(+)</text>
        <dbReference type="Rhea" id="RHEA:13065"/>
        <dbReference type="ChEBI" id="CHEBI:15377"/>
        <dbReference type="ChEBI" id="CHEBI:15378"/>
        <dbReference type="ChEBI" id="CHEBI:30616"/>
        <dbReference type="ChEBI" id="CHEBI:43474"/>
        <dbReference type="ChEBI" id="CHEBI:456216"/>
        <dbReference type="EC" id="5.6.2.4"/>
    </reaction>
</comment>
<dbReference type="Pfam" id="PF12705">
    <property type="entry name" value="PDDEXK_1"/>
    <property type="match status" value="1"/>
</dbReference>
<dbReference type="InterPro" id="IPR000212">
    <property type="entry name" value="DNA_helicase_UvrD/REP"/>
</dbReference>
<organism evidence="12 13">
    <name type="scientific">Pseudodesulfovibrio cashew</name>
    <dbReference type="NCBI Taxonomy" id="2678688"/>
    <lineage>
        <taxon>Bacteria</taxon>
        <taxon>Pseudomonadati</taxon>
        <taxon>Thermodesulfobacteriota</taxon>
        <taxon>Desulfovibrionia</taxon>
        <taxon>Desulfovibrionales</taxon>
        <taxon>Desulfovibrionaceae</taxon>
    </lineage>
</organism>
<feature type="domain" description="UvrD-like helicase C-terminal" evidence="11">
    <location>
        <begin position="486"/>
        <end position="749"/>
    </location>
</feature>
<feature type="domain" description="UvrD-like helicase ATP-binding" evidence="10">
    <location>
        <begin position="1"/>
        <end position="452"/>
    </location>
</feature>
<dbReference type="Proteomes" id="UP000428328">
    <property type="component" value="Chromosome"/>
</dbReference>
<evidence type="ECO:0000259" key="11">
    <source>
        <dbReference type="PROSITE" id="PS51217"/>
    </source>
</evidence>
<sequence length="1051" mass="118936">MSELRQVKASAGSGKTYQLTRRFLGLLDHAGETSRPFACASRPHQGYAWPEIMAVTFTNKAAAEMKERVISGLKQAALDRNDEGSESHACSPAKAAKAVEAILRRYHYLNIRTIDSLLALLLRLFALEFGIRPDFQMIFDESELFEAVYDHFLALCEADEPERDLLAGAMKTLIHTEGRSGFWVQDTVRGRLLDLTRFLRAESGPLLTDQEEILQLLMAGHADFLGTVNSTIEYFADTGLPFAKRFIDFLEACRVCALFDPPKDSAYVAKESLRDCVNKAGKDKVDDRAEAAYAELKQVHARYTVDQAMLSGAYFLAPAVNMALRFLNGLDELQRQRGLVLGSSLAGFVDHLLSRGDAVSEAYCRLGCRLHHLLVDEFQDTSREQWRAITPLSGECLAKGGSLYYVGDVKQAIYGWRGGDSDLFDEVLTQPDLASLTENAESDTLPDNWRSFRHVVEFNNHFFRNFEVLPQACALAEAIFPAVPDEFTASFAQDLTANFADCAQDIPAKHVTTLGYVRMERLPGGRNEEIEEQALEALEERLDELTARRPYRDIAVLVRTHTHAALVCDLLVQKDIPVITENSLQLDRHPVVRQLTGLLGFLDFPRDDLAFLTFASGREVFLSEADISEETFHDWLAKPRKRPLGVCFRDDFPEAWQRLIEPFYNQSGLMTPYDLTREAIRVFRVLERHPESELYVRRLLEVVHLAEENGYGSLSGFLEFWAEKSGEEKVPLPENIDAVRIMTIHKSKGLEFPVVIIPFHNWPVRPDRDFHIARHGQHRVLTPMKKSLGKPYLTSLGRAVREQLNLLYVAWTRAREELYGFFTEKPANSPALAAMNLFLDMDGDEAVFEHGETPEGATASAKPAAPVTRDLPAGTETVRLMDWLPRLRVYRHNRDEYFYNERMRGEVAHRVMEHLRITGDDQRDSERAMTLALRDFPALGALDEPEQERLEADLRGMTAWALSEPRLRCWLATGEREPEVMDADGNFKRLDLLYQGEKTVVADFKTGQPSPKNRTQVLDYMTILEQTGVIAPKGFLVYLDLREIHEVGGEG</sequence>
<dbReference type="EMBL" id="CP046400">
    <property type="protein sequence ID" value="QGY41402.1"/>
    <property type="molecule type" value="Genomic_DNA"/>
</dbReference>
<dbReference type="RefSeq" id="WP_158949646.1">
    <property type="nucleotide sequence ID" value="NZ_CP046400.1"/>
</dbReference>
<evidence type="ECO:0000256" key="1">
    <source>
        <dbReference type="ARBA" id="ARBA00022741"/>
    </source>
</evidence>
<evidence type="ECO:0000313" key="13">
    <source>
        <dbReference type="Proteomes" id="UP000428328"/>
    </source>
</evidence>
<evidence type="ECO:0000256" key="5">
    <source>
        <dbReference type="ARBA" id="ARBA00023235"/>
    </source>
</evidence>
<dbReference type="SUPFAM" id="SSF52540">
    <property type="entry name" value="P-loop containing nucleoside triphosphate hydrolases"/>
    <property type="match status" value="1"/>
</dbReference>
<evidence type="ECO:0000256" key="7">
    <source>
        <dbReference type="ARBA" id="ARBA00034808"/>
    </source>
</evidence>
<dbReference type="InterPro" id="IPR027417">
    <property type="entry name" value="P-loop_NTPase"/>
</dbReference>
<dbReference type="Pfam" id="PF13361">
    <property type="entry name" value="UvrD_C"/>
    <property type="match status" value="1"/>
</dbReference>
<dbReference type="Pfam" id="PF00580">
    <property type="entry name" value="UvrD-helicase"/>
    <property type="match status" value="1"/>
</dbReference>
<dbReference type="GO" id="GO:0016787">
    <property type="term" value="F:hydrolase activity"/>
    <property type="evidence" value="ECO:0007669"/>
    <property type="project" value="UniProtKB-UniRule"/>
</dbReference>
<dbReference type="PANTHER" id="PTHR11070">
    <property type="entry name" value="UVRD / RECB / PCRA DNA HELICASE FAMILY MEMBER"/>
    <property type="match status" value="1"/>
</dbReference>
<keyword evidence="2 9" id="KW-0378">Hydrolase</keyword>
<evidence type="ECO:0000256" key="3">
    <source>
        <dbReference type="ARBA" id="ARBA00022806"/>
    </source>
</evidence>
<dbReference type="InterPro" id="IPR014017">
    <property type="entry name" value="DNA_helicase_UvrD-like_C"/>
</dbReference>
<keyword evidence="3 9" id="KW-0347">Helicase</keyword>
<evidence type="ECO:0000259" key="10">
    <source>
        <dbReference type="PROSITE" id="PS51198"/>
    </source>
</evidence>
<evidence type="ECO:0000256" key="9">
    <source>
        <dbReference type="PROSITE-ProRule" id="PRU00560"/>
    </source>
</evidence>
<keyword evidence="13" id="KW-1185">Reference proteome</keyword>
<dbReference type="KEGG" id="psel:GM415_15175"/>
<dbReference type="InterPro" id="IPR038726">
    <property type="entry name" value="PDDEXK_AddAB-type"/>
</dbReference>
<evidence type="ECO:0000256" key="8">
    <source>
        <dbReference type="ARBA" id="ARBA00048988"/>
    </source>
</evidence>
<feature type="binding site" evidence="9">
    <location>
        <begin position="9"/>
        <end position="16"/>
    </location>
    <ligand>
        <name>ATP</name>
        <dbReference type="ChEBI" id="CHEBI:30616"/>
    </ligand>
</feature>
<dbReference type="PROSITE" id="PS51198">
    <property type="entry name" value="UVRD_HELICASE_ATP_BIND"/>
    <property type="match status" value="1"/>
</dbReference>
<dbReference type="GO" id="GO:0043138">
    <property type="term" value="F:3'-5' DNA helicase activity"/>
    <property type="evidence" value="ECO:0007669"/>
    <property type="project" value="UniProtKB-EC"/>
</dbReference>
<accession>A0A6I6JM85</accession>
<keyword evidence="1 9" id="KW-0547">Nucleotide-binding</keyword>
<evidence type="ECO:0000256" key="6">
    <source>
        <dbReference type="ARBA" id="ARBA00034617"/>
    </source>
</evidence>
<dbReference type="EC" id="5.6.2.4" evidence="7"/>
<dbReference type="GO" id="GO:0005524">
    <property type="term" value="F:ATP binding"/>
    <property type="evidence" value="ECO:0007669"/>
    <property type="project" value="UniProtKB-UniRule"/>
</dbReference>